<keyword evidence="11" id="KW-0175">Coiled coil</keyword>
<dbReference type="SMART" id="SM00387">
    <property type="entry name" value="HATPase_c"/>
    <property type="match status" value="1"/>
</dbReference>
<feature type="coiled-coil region" evidence="11">
    <location>
        <begin position="42"/>
        <end position="72"/>
    </location>
</feature>
<evidence type="ECO:0000256" key="4">
    <source>
        <dbReference type="ARBA" id="ARBA00022475"/>
    </source>
</evidence>
<dbReference type="PANTHER" id="PTHR45453">
    <property type="entry name" value="PHOSPHATE REGULON SENSOR PROTEIN PHOR"/>
    <property type="match status" value="1"/>
</dbReference>
<organism evidence="14 15">
    <name type="scientific">Lactococcus fujiensis JCM 16395</name>
    <dbReference type="NCBI Taxonomy" id="1291764"/>
    <lineage>
        <taxon>Bacteria</taxon>
        <taxon>Bacillati</taxon>
        <taxon>Bacillota</taxon>
        <taxon>Bacilli</taxon>
        <taxon>Lactobacillales</taxon>
        <taxon>Streptococcaceae</taxon>
        <taxon>Lactococcus</taxon>
    </lineage>
</organism>
<evidence type="ECO:0000256" key="1">
    <source>
        <dbReference type="ARBA" id="ARBA00000085"/>
    </source>
</evidence>
<dbReference type="GO" id="GO:0005886">
    <property type="term" value="C:plasma membrane"/>
    <property type="evidence" value="ECO:0007669"/>
    <property type="project" value="UniProtKB-SubCell"/>
</dbReference>
<proteinExistence type="predicted"/>
<keyword evidence="4" id="KW-1003">Cell membrane</keyword>
<dbReference type="EC" id="2.7.13.3" evidence="3"/>
<dbReference type="SUPFAM" id="SSF55874">
    <property type="entry name" value="ATPase domain of HSP90 chaperone/DNA topoisomerase II/histidine kinase"/>
    <property type="match status" value="1"/>
</dbReference>
<evidence type="ECO:0000256" key="6">
    <source>
        <dbReference type="ARBA" id="ARBA00022692"/>
    </source>
</evidence>
<dbReference type="AlphaFoldDB" id="A0A2A5RJP6"/>
<evidence type="ECO:0000256" key="12">
    <source>
        <dbReference type="SAM" id="Phobius"/>
    </source>
</evidence>
<evidence type="ECO:0000256" key="5">
    <source>
        <dbReference type="ARBA" id="ARBA00022679"/>
    </source>
</evidence>
<reference evidence="14 15" key="1">
    <citation type="submission" date="2014-12" db="EMBL/GenBank/DDBJ databases">
        <title>Draft genome sequences of 10 type strains of Lactococcus.</title>
        <authorList>
            <person name="Sun Z."/>
            <person name="Zhong Z."/>
            <person name="Liu W."/>
            <person name="Zhang W."/>
            <person name="Zhang H."/>
        </authorList>
    </citation>
    <scope>NUCLEOTIDE SEQUENCE [LARGE SCALE GENOMIC DNA]</scope>
    <source>
        <strain evidence="14 15">JCM 16395</strain>
    </source>
</reference>
<dbReference type="GO" id="GO:0000155">
    <property type="term" value="F:phosphorelay sensor kinase activity"/>
    <property type="evidence" value="ECO:0007669"/>
    <property type="project" value="TreeGrafter"/>
</dbReference>
<dbReference type="PANTHER" id="PTHR45453:SF2">
    <property type="entry name" value="HISTIDINE KINASE"/>
    <property type="match status" value="1"/>
</dbReference>
<keyword evidence="15" id="KW-1185">Reference proteome</keyword>
<evidence type="ECO:0000256" key="8">
    <source>
        <dbReference type="ARBA" id="ARBA00022989"/>
    </source>
</evidence>
<protein>
    <recommendedName>
        <fullName evidence="3">histidine kinase</fullName>
        <ecNumber evidence="3">2.7.13.3</ecNumber>
    </recommendedName>
</protein>
<dbReference type="InterPro" id="IPR005467">
    <property type="entry name" value="His_kinase_dom"/>
</dbReference>
<keyword evidence="9" id="KW-0902">Two-component regulatory system</keyword>
<dbReference type="InterPro" id="IPR003594">
    <property type="entry name" value="HATPase_dom"/>
</dbReference>
<dbReference type="Gene3D" id="3.30.565.10">
    <property type="entry name" value="Histidine kinase-like ATPase, C-terminal domain"/>
    <property type="match status" value="1"/>
</dbReference>
<dbReference type="InterPro" id="IPR050351">
    <property type="entry name" value="BphY/WalK/GraS-like"/>
</dbReference>
<keyword evidence="5" id="KW-0808">Transferase</keyword>
<evidence type="ECO:0000256" key="9">
    <source>
        <dbReference type="ARBA" id="ARBA00023012"/>
    </source>
</evidence>
<dbReference type="STRING" id="1291764.GCA_001311235_01443"/>
<gene>
    <name evidence="14" type="ORF">RT41_GL001989</name>
</gene>
<keyword evidence="10 12" id="KW-0472">Membrane</keyword>
<dbReference type="Proteomes" id="UP000218181">
    <property type="component" value="Unassembled WGS sequence"/>
</dbReference>
<name>A0A2A5RJP6_9LACT</name>
<dbReference type="GO" id="GO:0016036">
    <property type="term" value="P:cellular response to phosphate starvation"/>
    <property type="evidence" value="ECO:0007669"/>
    <property type="project" value="TreeGrafter"/>
</dbReference>
<keyword evidence="8 12" id="KW-1133">Transmembrane helix</keyword>
<comment type="catalytic activity">
    <reaction evidence="1">
        <text>ATP + protein L-histidine = ADP + protein N-phospho-L-histidine.</text>
        <dbReference type="EC" id="2.7.13.3"/>
    </reaction>
</comment>
<comment type="subcellular location">
    <subcellularLocation>
        <location evidence="2">Cell membrane</location>
        <topology evidence="2">Multi-pass membrane protein</topology>
    </subcellularLocation>
</comment>
<feature type="transmembrane region" description="Helical" evidence="12">
    <location>
        <begin position="17"/>
        <end position="37"/>
    </location>
</feature>
<evidence type="ECO:0000256" key="10">
    <source>
        <dbReference type="ARBA" id="ARBA00023136"/>
    </source>
</evidence>
<comment type="caution">
    <text evidence="14">The sequence shown here is derived from an EMBL/GenBank/DDBJ whole genome shotgun (WGS) entry which is preliminary data.</text>
</comment>
<dbReference type="Pfam" id="PF02518">
    <property type="entry name" value="HATPase_c"/>
    <property type="match status" value="1"/>
</dbReference>
<evidence type="ECO:0000256" key="3">
    <source>
        <dbReference type="ARBA" id="ARBA00012438"/>
    </source>
</evidence>
<dbReference type="PROSITE" id="PS50109">
    <property type="entry name" value="HIS_KIN"/>
    <property type="match status" value="1"/>
</dbReference>
<accession>A0A2A5RJP6</accession>
<evidence type="ECO:0000256" key="2">
    <source>
        <dbReference type="ARBA" id="ARBA00004651"/>
    </source>
</evidence>
<dbReference type="GO" id="GO:0004721">
    <property type="term" value="F:phosphoprotein phosphatase activity"/>
    <property type="evidence" value="ECO:0007669"/>
    <property type="project" value="TreeGrafter"/>
</dbReference>
<feature type="domain" description="Histidine kinase" evidence="13">
    <location>
        <begin position="79"/>
        <end position="277"/>
    </location>
</feature>
<keyword evidence="6 12" id="KW-0812">Transmembrane</keyword>
<dbReference type="EMBL" id="JXJU01000009">
    <property type="protein sequence ID" value="PCR99348.1"/>
    <property type="molecule type" value="Genomic_DNA"/>
</dbReference>
<dbReference type="InterPro" id="IPR036890">
    <property type="entry name" value="HATPase_C_sf"/>
</dbReference>
<keyword evidence="7 14" id="KW-0418">Kinase</keyword>
<evidence type="ECO:0000313" key="14">
    <source>
        <dbReference type="EMBL" id="PCR99348.1"/>
    </source>
</evidence>
<evidence type="ECO:0000256" key="7">
    <source>
        <dbReference type="ARBA" id="ARBA00022777"/>
    </source>
</evidence>
<evidence type="ECO:0000256" key="11">
    <source>
        <dbReference type="SAM" id="Coils"/>
    </source>
</evidence>
<evidence type="ECO:0000313" key="15">
    <source>
        <dbReference type="Proteomes" id="UP000218181"/>
    </source>
</evidence>
<sequence length="277" mass="32428">MIIGIYIVNFLLWKLPLIAFFNSTLLGLLIFIVYLFFSYSRWKAIEIRLEDLNKENRQIKKSLEKQALANQEFMDIIRVWSHQMKIPLSAIDLMTQTVIDNDELKNQIFTLENYLTILLEYQRITNLSTDFRFETVSVNEISKKIVKKYSNFFIQKNLFLKFEGESDWKITTDSRWFELALEQFINNAVKYTKKGGVSIYIGTNQLKIKDSGIGILAEDLPRLFEHGFTGYNGRIQQKSTGLGLYLSRLILDKLDFEVKIESEIEKGTTVIITKRMD</sequence>
<evidence type="ECO:0000259" key="13">
    <source>
        <dbReference type="PROSITE" id="PS50109"/>
    </source>
</evidence>